<dbReference type="InterPro" id="IPR001365">
    <property type="entry name" value="A_deaminase_dom"/>
</dbReference>
<evidence type="ECO:0000256" key="4">
    <source>
        <dbReference type="ARBA" id="ARBA00022801"/>
    </source>
</evidence>
<keyword evidence="10" id="KW-1185">Reference proteome</keyword>
<evidence type="ECO:0000256" key="5">
    <source>
        <dbReference type="ARBA" id="ARBA00022833"/>
    </source>
</evidence>
<dbReference type="RefSeq" id="XP_051365621.1">
    <property type="nucleotide sequence ID" value="XM_051502429.1"/>
</dbReference>
<dbReference type="Proteomes" id="UP001055219">
    <property type="component" value="Unassembled WGS sequence"/>
</dbReference>
<evidence type="ECO:0000256" key="7">
    <source>
        <dbReference type="ARBA" id="ARBA00048787"/>
    </source>
</evidence>
<dbReference type="GO" id="GO:0009117">
    <property type="term" value="P:nucleotide metabolic process"/>
    <property type="evidence" value="ECO:0007669"/>
    <property type="project" value="UniProtKB-KW"/>
</dbReference>
<keyword evidence="4" id="KW-0378">Hydrolase</keyword>
<dbReference type="SUPFAM" id="SSF51556">
    <property type="entry name" value="Metallo-dependent hydrolases"/>
    <property type="match status" value="1"/>
</dbReference>
<evidence type="ECO:0000256" key="2">
    <source>
        <dbReference type="ARBA" id="ARBA00006676"/>
    </source>
</evidence>
<reference evidence="9" key="2">
    <citation type="submission" date="2022-07" db="EMBL/GenBank/DDBJ databases">
        <authorList>
            <person name="Goncalves M.F.M."/>
            <person name="Hilario S."/>
            <person name="Van De Peer Y."/>
            <person name="Esteves A.C."/>
            <person name="Alves A."/>
        </authorList>
    </citation>
    <scope>NUCLEOTIDE SEQUENCE</scope>
    <source>
        <strain evidence="9">MUM 19.33</strain>
    </source>
</reference>
<comment type="catalytic activity">
    <reaction evidence="7">
        <text>N(6)-methyl-AMP + H2O + H(+) = IMP + methylamine</text>
        <dbReference type="Rhea" id="RHEA:16001"/>
        <dbReference type="ChEBI" id="CHEBI:15377"/>
        <dbReference type="ChEBI" id="CHEBI:15378"/>
        <dbReference type="ChEBI" id="CHEBI:58053"/>
        <dbReference type="ChEBI" id="CHEBI:59338"/>
        <dbReference type="ChEBI" id="CHEBI:144842"/>
    </reaction>
    <physiologicalReaction direction="left-to-right" evidence="7">
        <dbReference type="Rhea" id="RHEA:16002"/>
    </physiologicalReaction>
</comment>
<organism evidence="9 10">
    <name type="scientific">Emericellopsis cladophorae</name>
    <dbReference type="NCBI Taxonomy" id="2686198"/>
    <lineage>
        <taxon>Eukaryota</taxon>
        <taxon>Fungi</taxon>
        <taxon>Dikarya</taxon>
        <taxon>Ascomycota</taxon>
        <taxon>Pezizomycotina</taxon>
        <taxon>Sordariomycetes</taxon>
        <taxon>Hypocreomycetidae</taxon>
        <taxon>Hypocreales</taxon>
        <taxon>Bionectriaceae</taxon>
        <taxon>Emericellopsis</taxon>
    </lineage>
</organism>
<proteinExistence type="inferred from homology"/>
<dbReference type="PANTHER" id="PTHR11409">
    <property type="entry name" value="ADENOSINE DEAMINASE"/>
    <property type="match status" value="1"/>
</dbReference>
<dbReference type="PANTHER" id="PTHR11409:SF42">
    <property type="entry name" value="ADENOSINE DEAMINASE-LIKE PROTEIN"/>
    <property type="match status" value="1"/>
</dbReference>
<evidence type="ECO:0000313" key="9">
    <source>
        <dbReference type="EMBL" id="KAI6784765.1"/>
    </source>
</evidence>
<feature type="domain" description="Adenosine deaminase" evidence="8">
    <location>
        <begin position="59"/>
        <end position="232"/>
    </location>
</feature>
<dbReference type="GO" id="GO:0046872">
    <property type="term" value="F:metal ion binding"/>
    <property type="evidence" value="ECO:0007669"/>
    <property type="project" value="UniProtKB-KW"/>
</dbReference>
<comment type="cofactor">
    <cofactor evidence="1">
        <name>Zn(2+)</name>
        <dbReference type="ChEBI" id="CHEBI:29105"/>
    </cofactor>
</comment>
<keyword evidence="5" id="KW-0862">Zinc</keyword>
<evidence type="ECO:0000256" key="1">
    <source>
        <dbReference type="ARBA" id="ARBA00001947"/>
    </source>
</evidence>
<dbReference type="Pfam" id="PF00962">
    <property type="entry name" value="A_deaminase"/>
    <property type="match status" value="1"/>
</dbReference>
<dbReference type="InterPro" id="IPR006330">
    <property type="entry name" value="Ado/ade_deaminase"/>
</dbReference>
<keyword evidence="6" id="KW-0546">Nucleotide metabolism</keyword>
<dbReference type="AlphaFoldDB" id="A0A9P9Y7K2"/>
<evidence type="ECO:0000256" key="6">
    <source>
        <dbReference type="ARBA" id="ARBA00023080"/>
    </source>
</evidence>
<evidence type="ECO:0000256" key="3">
    <source>
        <dbReference type="ARBA" id="ARBA00022723"/>
    </source>
</evidence>
<evidence type="ECO:0000259" key="8">
    <source>
        <dbReference type="Pfam" id="PF00962"/>
    </source>
</evidence>
<keyword evidence="3" id="KW-0479">Metal-binding</keyword>
<accession>A0A9P9Y7K2</accession>
<dbReference type="EMBL" id="JAGIXG020000003">
    <property type="protein sequence ID" value="KAI6784765.1"/>
    <property type="molecule type" value="Genomic_DNA"/>
</dbReference>
<dbReference type="GeneID" id="75834331"/>
<dbReference type="GO" id="GO:0004000">
    <property type="term" value="F:adenosine deaminase activity"/>
    <property type="evidence" value="ECO:0007669"/>
    <property type="project" value="TreeGrafter"/>
</dbReference>
<comment type="similarity">
    <text evidence="2">Belongs to the metallo-dependent hydrolases superfamily. Adenosine and AMP deaminases family.</text>
</comment>
<dbReference type="InterPro" id="IPR032466">
    <property type="entry name" value="Metal_Hydrolase"/>
</dbReference>
<dbReference type="OrthoDB" id="272271at2759"/>
<comment type="caution">
    <text evidence="9">The sequence shown here is derived from an EMBL/GenBank/DDBJ whole genome shotgun (WGS) entry which is preliminary data.</text>
</comment>
<gene>
    <name evidence="9" type="ORF">J7T54_007858</name>
</gene>
<dbReference type="GO" id="GO:0006154">
    <property type="term" value="P:adenosine catabolic process"/>
    <property type="evidence" value="ECO:0007669"/>
    <property type="project" value="TreeGrafter"/>
</dbReference>
<reference evidence="9" key="1">
    <citation type="journal article" date="2021" name="J Fungi (Basel)">
        <title>Genomic and Metabolomic Analyses of the Marine Fungus Emericellopsis cladophorae: Insights into Saltwater Adaptability Mechanisms and Its Biosynthetic Potential.</title>
        <authorList>
            <person name="Goncalves M.F.M."/>
            <person name="Hilario S."/>
            <person name="Van de Peer Y."/>
            <person name="Esteves A.C."/>
            <person name="Alves A."/>
        </authorList>
    </citation>
    <scope>NUCLEOTIDE SEQUENCE</scope>
    <source>
        <strain evidence="9">MUM 19.33</strain>
    </source>
</reference>
<protein>
    <submittedName>
        <fullName evidence="9">Adenosine deaminase</fullName>
    </submittedName>
</protein>
<evidence type="ECO:0000313" key="10">
    <source>
        <dbReference type="Proteomes" id="UP001055219"/>
    </source>
</evidence>
<dbReference type="Gene3D" id="3.20.20.140">
    <property type="entry name" value="Metal-dependent hydrolases"/>
    <property type="match status" value="1"/>
</dbReference>
<sequence length="236" mass="26077">MEIVSGCTKAFACLSPFEELVGFFPLFSSYIYGLPTDVPSIRQATASVLQGFLEDGVVAEKYRGRVVGLDFCGDLSARPNGQISVFTPIFQRVSLPITVHFGEYAASGSPEELETLLSWYPRRLGHAICLDEQRKVIKERGLCLELLLSCNVQAGMTQGGFANHHFGEWLACDRVKVSLGTDDVGVFGSGLSNEYRLASEHFGLDQKQICTLARQGIEAIFGGEEEKERLRQVMWI</sequence>
<name>A0A9P9Y7K2_9HYPO</name>
<dbReference type="GO" id="GO:0046103">
    <property type="term" value="P:inosine biosynthetic process"/>
    <property type="evidence" value="ECO:0007669"/>
    <property type="project" value="TreeGrafter"/>
</dbReference>